<feature type="transmembrane region" description="Helical" evidence="7">
    <location>
        <begin position="303"/>
        <end position="329"/>
    </location>
</feature>
<dbReference type="GO" id="GO:0055085">
    <property type="term" value="P:transmembrane transport"/>
    <property type="evidence" value="ECO:0007669"/>
    <property type="project" value="InterPro"/>
</dbReference>
<feature type="domain" description="ABC transmembrane type-1" evidence="8">
    <location>
        <begin position="98"/>
        <end position="326"/>
    </location>
</feature>
<keyword evidence="10" id="KW-1185">Reference proteome</keyword>
<evidence type="ECO:0000313" key="9">
    <source>
        <dbReference type="EMBL" id="MCQ4333931.1"/>
    </source>
</evidence>
<keyword evidence="2 7" id="KW-0813">Transport</keyword>
<sequence length="337" mass="37149">MASYKKFVLLRIPQVVLTLVGLSILIFTLVRFIPSDPARTAIGPGASEEVYQEYREELRLDEPLHMQYIGFVQDIFNGSLGESTRTGNDVAVDIIEKLPATLELIALGFTVAVLLGIPFGIVAGLNKDRLPDHFSRFVALSGIAFPRFWLAITFQVVLVSWLGLFPLTGRISGAAPAHVTGFYTIDSLIAGNFDKFTDAVWHLILPATALGFSTFSQVTRLVRSEMIEISRADYIMTGRSQGIPEWMIAYKYMLKNAFSSTLTVLGFRIGGMLSGATFVELIFNIDGIGRYTLASIVRLDYNAIVGVVLVLGVTYLISSAIVDMLYGYLDPRIRLEA</sequence>
<feature type="transmembrane region" description="Helical" evidence="7">
    <location>
        <begin position="104"/>
        <end position="125"/>
    </location>
</feature>
<protein>
    <submittedName>
        <fullName evidence="9">ABC transporter permease</fullName>
    </submittedName>
</protein>
<evidence type="ECO:0000256" key="3">
    <source>
        <dbReference type="ARBA" id="ARBA00022475"/>
    </source>
</evidence>
<keyword evidence="3" id="KW-1003">Cell membrane</keyword>
<dbReference type="Pfam" id="PF19300">
    <property type="entry name" value="BPD_transp_1_N"/>
    <property type="match status" value="1"/>
</dbReference>
<dbReference type="PROSITE" id="PS50928">
    <property type="entry name" value="ABC_TM1"/>
    <property type="match status" value="1"/>
</dbReference>
<name>A0A9R1CUS8_9EURY</name>
<dbReference type="EMBL" id="JAHLKM010000014">
    <property type="protein sequence ID" value="MCQ4333931.1"/>
    <property type="molecule type" value="Genomic_DNA"/>
</dbReference>
<evidence type="ECO:0000313" key="10">
    <source>
        <dbReference type="Proteomes" id="UP001139494"/>
    </source>
</evidence>
<evidence type="ECO:0000256" key="1">
    <source>
        <dbReference type="ARBA" id="ARBA00004651"/>
    </source>
</evidence>
<keyword evidence="4 7" id="KW-0812">Transmembrane</keyword>
<comment type="similarity">
    <text evidence="7">Belongs to the binding-protein-dependent transport system permease family.</text>
</comment>
<dbReference type="CDD" id="cd06261">
    <property type="entry name" value="TM_PBP2"/>
    <property type="match status" value="1"/>
</dbReference>
<reference evidence="9" key="1">
    <citation type="journal article" date="2023" name="Front. Microbiol.">
        <title>Genomic-based phylogenetic and metabolic analyses of the genus Natronomonas, and description of Natronomonas aquatica sp. nov.</title>
        <authorList>
            <person name="Garcia-Roldan A."/>
            <person name="Duran-Viseras A."/>
            <person name="de la Haba R.R."/>
            <person name="Corral P."/>
            <person name="Sanchez-Porro C."/>
            <person name="Ventosa A."/>
        </authorList>
    </citation>
    <scope>NUCLEOTIDE SEQUENCE</scope>
    <source>
        <strain evidence="9">F2-12</strain>
    </source>
</reference>
<dbReference type="Proteomes" id="UP001139494">
    <property type="component" value="Unassembled WGS sequence"/>
</dbReference>
<gene>
    <name evidence="9" type="ORF">KM295_10645</name>
</gene>
<dbReference type="InterPro" id="IPR045621">
    <property type="entry name" value="BPD_transp_1_N"/>
</dbReference>
<dbReference type="GO" id="GO:0005886">
    <property type="term" value="C:plasma membrane"/>
    <property type="evidence" value="ECO:0007669"/>
    <property type="project" value="UniProtKB-SubCell"/>
</dbReference>
<evidence type="ECO:0000256" key="5">
    <source>
        <dbReference type="ARBA" id="ARBA00022989"/>
    </source>
</evidence>
<feature type="transmembrane region" description="Helical" evidence="7">
    <location>
        <begin position="137"/>
        <end position="162"/>
    </location>
</feature>
<comment type="caution">
    <text evidence="9">The sequence shown here is derived from an EMBL/GenBank/DDBJ whole genome shotgun (WGS) entry which is preliminary data.</text>
</comment>
<dbReference type="Pfam" id="PF00528">
    <property type="entry name" value="BPD_transp_1"/>
    <property type="match status" value="1"/>
</dbReference>
<evidence type="ECO:0000256" key="2">
    <source>
        <dbReference type="ARBA" id="ARBA00022448"/>
    </source>
</evidence>
<dbReference type="Gene3D" id="1.10.3720.10">
    <property type="entry name" value="MetI-like"/>
    <property type="match status" value="1"/>
</dbReference>
<organism evidence="9 10">
    <name type="scientific">Natronomonas aquatica</name>
    <dbReference type="NCBI Taxonomy" id="2841590"/>
    <lineage>
        <taxon>Archaea</taxon>
        <taxon>Methanobacteriati</taxon>
        <taxon>Methanobacteriota</taxon>
        <taxon>Stenosarchaea group</taxon>
        <taxon>Halobacteria</taxon>
        <taxon>Halobacteriales</taxon>
        <taxon>Natronomonadaceae</taxon>
        <taxon>Natronomonas</taxon>
    </lineage>
</organism>
<proteinExistence type="inferred from homology"/>
<evidence type="ECO:0000256" key="6">
    <source>
        <dbReference type="ARBA" id="ARBA00023136"/>
    </source>
</evidence>
<dbReference type="InterPro" id="IPR035906">
    <property type="entry name" value="MetI-like_sf"/>
</dbReference>
<dbReference type="InterPro" id="IPR000515">
    <property type="entry name" value="MetI-like"/>
</dbReference>
<evidence type="ECO:0000256" key="7">
    <source>
        <dbReference type="RuleBase" id="RU363032"/>
    </source>
</evidence>
<dbReference type="AlphaFoldDB" id="A0A9R1CUS8"/>
<accession>A0A9R1CUS8</accession>
<dbReference type="SUPFAM" id="SSF161098">
    <property type="entry name" value="MetI-like"/>
    <property type="match status" value="1"/>
</dbReference>
<dbReference type="PANTHER" id="PTHR43163">
    <property type="entry name" value="DIPEPTIDE TRANSPORT SYSTEM PERMEASE PROTEIN DPPB-RELATED"/>
    <property type="match status" value="1"/>
</dbReference>
<dbReference type="PANTHER" id="PTHR43163:SF6">
    <property type="entry name" value="DIPEPTIDE TRANSPORT SYSTEM PERMEASE PROTEIN DPPB-RELATED"/>
    <property type="match status" value="1"/>
</dbReference>
<comment type="subcellular location">
    <subcellularLocation>
        <location evidence="1 7">Cell membrane</location>
        <topology evidence="1 7">Multi-pass membrane protein</topology>
    </subcellularLocation>
</comment>
<feature type="transmembrane region" description="Helical" evidence="7">
    <location>
        <begin position="257"/>
        <end position="283"/>
    </location>
</feature>
<evidence type="ECO:0000259" key="8">
    <source>
        <dbReference type="PROSITE" id="PS50928"/>
    </source>
</evidence>
<evidence type="ECO:0000256" key="4">
    <source>
        <dbReference type="ARBA" id="ARBA00022692"/>
    </source>
</evidence>
<keyword evidence="6 7" id="KW-0472">Membrane</keyword>
<feature type="transmembrane region" description="Helical" evidence="7">
    <location>
        <begin position="12"/>
        <end position="33"/>
    </location>
</feature>
<keyword evidence="5 7" id="KW-1133">Transmembrane helix</keyword>
<dbReference type="RefSeq" id="WP_256029957.1">
    <property type="nucleotide sequence ID" value="NZ_JAHLKM010000014.1"/>
</dbReference>